<geneLocation type="plastid" evidence="1"/>
<organism evidence="1">
    <name type="scientific">Paulinella longichromatophora</name>
    <dbReference type="NCBI Taxonomy" id="1708747"/>
    <lineage>
        <taxon>Eukaryota</taxon>
        <taxon>Sar</taxon>
        <taxon>Rhizaria</taxon>
        <taxon>Cercozoa</taxon>
        <taxon>Imbricatea</taxon>
        <taxon>Silicofilosea</taxon>
        <taxon>Euglyphida</taxon>
        <taxon>Paulinellidae</taxon>
        <taxon>Paulinella</taxon>
    </lineage>
</organism>
<reference evidence="1" key="1">
    <citation type="submission" date="2017-10" db="EMBL/GenBank/DDBJ databases">
        <title>Paulinella longichromatophora chromatophore genome.</title>
        <authorList>
            <person name="Lhee D."/>
            <person name="Yoon H.S."/>
        </authorList>
    </citation>
    <scope>NUCLEOTIDE SEQUENCE</scope>
</reference>
<dbReference type="InterPro" id="IPR021374">
    <property type="entry name" value="DUF2996"/>
</dbReference>
<dbReference type="AlphaFoldDB" id="A0A2H4ZQ77"/>
<evidence type="ECO:0000313" key="1">
    <source>
        <dbReference type="EMBL" id="AUG32668.1"/>
    </source>
</evidence>
<dbReference type="Pfam" id="PF11210">
    <property type="entry name" value="DUF2996"/>
    <property type="match status" value="1"/>
</dbReference>
<protein>
    <submittedName>
        <fullName evidence="1">Uncharacterized protein</fullName>
    </submittedName>
</protein>
<dbReference type="EMBL" id="MG264610">
    <property type="protein sequence ID" value="AUG32668.1"/>
    <property type="molecule type" value="Genomic_DNA"/>
</dbReference>
<sequence>MSNVPKSDSAAKPIQKQNLVNEEKSFFDLLTIDYLPILENSLKESTTEDIRILAQEGKMPILNIPCTMLFGEFPDSRRFWICFIDNTTKGAKVFVLANAGSEPSLVEPFLNGDGTITTPRPEASATTVSARAIQRLKNQQWLSVN</sequence>
<keyword evidence="1" id="KW-0934">Plastid</keyword>
<gene>
    <name evidence="1" type="ORF">PLO_691</name>
</gene>
<proteinExistence type="predicted"/>
<accession>A0A2H4ZQ77</accession>
<name>A0A2H4ZQ77_9EUKA</name>